<keyword evidence="2" id="KW-0614">Plasmid</keyword>
<accession>A0ABZ0KSS1</accession>
<protein>
    <submittedName>
        <fullName evidence="2">VOC family protein</fullName>
    </submittedName>
</protein>
<dbReference type="Gene3D" id="3.10.180.10">
    <property type="entry name" value="2,3-Dihydroxybiphenyl 1,2-Dioxygenase, domain 1"/>
    <property type="match status" value="1"/>
</dbReference>
<name>A0ABZ0KSS1_STRC4</name>
<proteinExistence type="predicted"/>
<organism evidence="2 3">
    <name type="scientific">Streptomyces coeruleorubidus</name>
    <dbReference type="NCBI Taxonomy" id="116188"/>
    <lineage>
        <taxon>Bacteria</taxon>
        <taxon>Bacillati</taxon>
        <taxon>Actinomycetota</taxon>
        <taxon>Actinomycetes</taxon>
        <taxon>Kitasatosporales</taxon>
        <taxon>Streptomycetaceae</taxon>
        <taxon>Streptomyces</taxon>
    </lineage>
</organism>
<dbReference type="Proteomes" id="UP001305002">
    <property type="component" value="Plasmid unnamed"/>
</dbReference>
<gene>
    <name evidence="2" type="ORF">R5U08_41585</name>
</gene>
<keyword evidence="3" id="KW-1185">Reference proteome</keyword>
<dbReference type="InterPro" id="IPR029068">
    <property type="entry name" value="Glyas_Bleomycin-R_OHBP_Dase"/>
</dbReference>
<reference evidence="2 3" key="1">
    <citation type="journal article" date="2021" name="J. Microbiol. Biotechnol.">
        <title>An Efficient Markerless Deletion System Suitable for the Industrial Strains of Streptomyces.</title>
        <authorList>
            <person name="Dong J."/>
            <person name="Wei J."/>
            <person name="Li H."/>
            <person name="Zhao S."/>
            <person name="Guan W."/>
        </authorList>
    </citation>
    <scope>NUCLEOTIDE SEQUENCE [LARGE SCALE GENOMIC DNA]</scope>
    <source>
        <strain evidence="2 3">CICC 11043</strain>
    </source>
</reference>
<sequence length="96" mass="10209">MRGVLWVVHCQAPAGRPTADAVRCPGAVPEVKAAKNRVHPEVRVGTGNLGEERLAVLEAESARLLPLGAVHMGTQYDGADSFIPMLDLEGNEFCMG</sequence>
<evidence type="ECO:0000313" key="3">
    <source>
        <dbReference type="Proteomes" id="UP001305002"/>
    </source>
</evidence>
<reference evidence="2 3" key="2">
    <citation type="journal article" date="2024" name="Microb. Biotechnol.">
        <title>The involvement of multiple ABC transporters in daunorubicin efflux in Streptomyces coeruleorubidus.</title>
        <authorList>
            <person name="Dong J."/>
            <person name="Ning J."/>
            <person name="Tian Y."/>
            <person name="Li H."/>
            <person name="Chen H."/>
            <person name="Guan W."/>
        </authorList>
    </citation>
    <scope>NUCLEOTIDE SEQUENCE [LARGE SCALE GENOMIC DNA]</scope>
    <source>
        <strain evidence="2 3">CICC 11043</strain>
    </source>
</reference>
<dbReference type="Pfam" id="PF18029">
    <property type="entry name" value="Glyoxalase_6"/>
    <property type="match status" value="1"/>
</dbReference>
<dbReference type="EMBL" id="CP137525">
    <property type="protein sequence ID" value="WOT40591.1"/>
    <property type="molecule type" value="Genomic_DNA"/>
</dbReference>
<geneLocation type="plasmid" evidence="2 3">
    <name>unnamed</name>
</geneLocation>
<evidence type="ECO:0000313" key="2">
    <source>
        <dbReference type="EMBL" id="WOT40591.1"/>
    </source>
</evidence>
<feature type="domain" description="Glyoxalase-like" evidence="1">
    <location>
        <begin position="26"/>
        <end position="95"/>
    </location>
</feature>
<dbReference type="InterPro" id="IPR041581">
    <property type="entry name" value="Glyoxalase_6"/>
</dbReference>
<evidence type="ECO:0000259" key="1">
    <source>
        <dbReference type="Pfam" id="PF18029"/>
    </source>
</evidence>